<evidence type="ECO:0000313" key="3">
    <source>
        <dbReference type="Proteomes" id="UP001596540"/>
    </source>
</evidence>
<protein>
    <recommendedName>
        <fullName evidence="1">DUF7691 domain-containing protein</fullName>
    </recommendedName>
</protein>
<name>A0ABW2KFS3_9ACTN</name>
<gene>
    <name evidence="2" type="ORF">ACFQRF_09755</name>
</gene>
<proteinExistence type="predicted"/>
<dbReference type="Pfam" id="PF24740">
    <property type="entry name" value="DUF7691"/>
    <property type="match status" value="1"/>
</dbReference>
<keyword evidence="3" id="KW-1185">Reference proteome</keyword>
<evidence type="ECO:0000313" key="2">
    <source>
        <dbReference type="EMBL" id="MFC7328024.1"/>
    </source>
</evidence>
<sequence length="199" mass="22475">MSYALTTYVIDLEVARSAIGSRDEKLRRMIGGRFKRQLAADDEYFSHEIERGASTRYEALRAVIDGGPYDERYAFQYAYAYQLVCEFHGRPCFNNDFSPFRDDWLQTVDAGLAELGIKAVAVTEFSYGSLPPGLPRPEDLPDYGEWSAEECREALTQWTATTPEQRAVLDAEVLRAIESCSRWWRDAVAAGRGVAGFMS</sequence>
<dbReference type="EMBL" id="JBHTBH010000004">
    <property type="protein sequence ID" value="MFC7328024.1"/>
    <property type="molecule type" value="Genomic_DNA"/>
</dbReference>
<accession>A0ABW2KFS3</accession>
<evidence type="ECO:0000259" key="1">
    <source>
        <dbReference type="Pfam" id="PF24740"/>
    </source>
</evidence>
<feature type="domain" description="DUF7691" evidence="1">
    <location>
        <begin position="1"/>
        <end position="199"/>
    </location>
</feature>
<reference evidence="3" key="1">
    <citation type="journal article" date="2019" name="Int. J. Syst. Evol. Microbiol.">
        <title>The Global Catalogue of Microorganisms (GCM) 10K type strain sequencing project: providing services to taxonomists for standard genome sequencing and annotation.</title>
        <authorList>
            <consortium name="The Broad Institute Genomics Platform"/>
            <consortium name="The Broad Institute Genome Sequencing Center for Infectious Disease"/>
            <person name="Wu L."/>
            <person name="Ma J."/>
        </authorList>
    </citation>
    <scope>NUCLEOTIDE SEQUENCE [LARGE SCALE GENOMIC DNA]</scope>
    <source>
        <strain evidence="3">CGMCC 4.7382</strain>
    </source>
</reference>
<dbReference type="RefSeq" id="WP_379870632.1">
    <property type="nucleotide sequence ID" value="NZ_JBHTBH010000004.1"/>
</dbReference>
<organism evidence="2 3">
    <name type="scientific">Marinactinospora rubrisoli</name>
    <dbReference type="NCBI Taxonomy" id="2715399"/>
    <lineage>
        <taxon>Bacteria</taxon>
        <taxon>Bacillati</taxon>
        <taxon>Actinomycetota</taxon>
        <taxon>Actinomycetes</taxon>
        <taxon>Streptosporangiales</taxon>
        <taxon>Nocardiopsidaceae</taxon>
        <taxon>Marinactinospora</taxon>
    </lineage>
</organism>
<dbReference type="InterPro" id="IPR056108">
    <property type="entry name" value="DUF7691"/>
</dbReference>
<dbReference type="Proteomes" id="UP001596540">
    <property type="component" value="Unassembled WGS sequence"/>
</dbReference>
<comment type="caution">
    <text evidence="2">The sequence shown here is derived from an EMBL/GenBank/DDBJ whole genome shotgun (WGS) entry which is preliminary data.</text>
</comment>